<dbReference type="PANTHER" id="PTHR21600:SF87">
    <property type="entry name" value="RNA PSEUDOURIDYLATE SYNTHASE DOMAIN-CONTAINING PROTEIN 1"/>
    <property type="match status" value="1"/>
</dbReference>
<organism evidence="3 4">
    <name type="scientific">Candidatus Curtissbacteria bacterium RIFCSPHIGHO2_02_FULL_40_16b</name>
    <dbReference type="NCBI Taxonomy" id="1797714"/>
    <lineage>
        <taxon>Bacteria</taxon>
        <taxon>Candidatus Curtissiibacteriota</taxon>
    </lineage>
</organism>
<comment type="similarity">
    <text evidence="1">Belongs to the pseudouridine synthase RluA family.</text>
</comment>
<dbReference type="EMBL" id="MFBD01000042">
    <property type="protein sequence ID" value="OGD87903.1"/>
    <property type="molecule type" value="Genomic_DNA"/>
</dbReference>
<dbReference type="InterPro" id="IPR006145">
    <property type="entry name" value="PsdUridine_synth_RsuA/RluA"/>
</dbReference>
<dbReference type="GO" id="GO:0009982">
    <property type="term" value="F:pseudouridine synthase activity"/>
    <property type="evidence" value="ECO:0007669"/>
    <property type="project" value="InterPro"/>
</dbReference>
<dbReference type="Pfam" id="PF00849">
    <property type="entry name" value="PseudoU_synth_2"/>
    <property type="match status" value="1"/>
</dbReference>
<dbReference type="GO" id="GO:0140098">
    <property type="term" value="F:catalytic activity, acting on RNA"/>
    <property type="evidence" value="ECO:0007669"/>
    <property type="project" value="UniProtKB-ARBA"/>
</dbReference>
<dbReference type="PROSITE" id="PS01129">
    <property type="entry name" value="PSI_RLU"/>
    <property type="match status" value="1"/>
</dbReference>
<dbReference type="PANTHER" id="PTHR21600">
    <property type="entry name" value="MITOCHONDRIAL RNA PSEUDOURIDINE SYNTHASE"/>
    <property type="match status" value="1"/>
</dbReference>
<dbReference type="InterPro" id="IPR050188">
    <property type="entry name" value="RluA_PseudoU_synthase"/>
</dbReference>
<dbReference type="InterPro" id="IPR020103">
    <property type="entry name" value="PsdUridine_synth_cat_dom_sf"/>
</dbReference>
<sequence length="273" mass="30659">MKLNIVFEDKNILVVEKPSGLVVNRSDTVRVETLQDQLEDYFGLRNDLGPPATPRKLVLPGGLGIGGRAGIVHRLDRETSGLLVVAKSQKVFEFLQKQFKEREVKKEYTTLVHGEVKKEKGTISAEIGRVGKFGKFGLVKEGRASITDYQVHRRYSFKSENFDRVLKKLQLSKNRINYLKTNAIKYSLLKITPKTGRTHQIRVHLKSIGNPVVSDGIYAPSKLLQFDRAWCPRAFLHASYLEFKVSKSKSPVKFNSDISGDLKSALANLTSSG</sequence>
<evidence type="ECO:0000259" key="2">
    <source>
        <dbReference type="Pfam" id="PF00849"/>
    </source>
</evidence>
<dbReference type="Gene3D" id="3.30.2350.10">
    <property type="entry name" value="Pseudouridine synthase"/>
    <property type="match status" value="1"/>
</dbReference>
<evidence type="ECO:0000256" key="1">
    <source>
        <dbReference type="ARBA" id="ARBA00010876"/>
    </source>
</evidence>
<comment type="caution">
    <text evidence="3">The sequence shown here is derived from an EMBL/GenBank/DDBJ whole genome shotgun (WGS) entry which is preliminary data.</text>
</comment>
<name>A0A1F5G7P7_9BACT</name>
<dbReference type="InterPro" id="IPR006224">
    <property type="entry name" value="PsdUridine_synth_RluA-like_CS"/>
</dbReference>
<dbReference type="STRING" id="1797714.A3D04_01835"/>
<gene>
    <name evidence="3" type="ORF">A3D04_01835</name>
</gene>
<dbReference type="CDD" id="cd02869">
    <property type="entry name" value="PseudoU_synth_RluA_like"/>
    <property type="match status" value="1"/>
</dbReference>
<protein>
    <recommendedName>
        <fullName evidence="2">Pseudouridine synthase RsuA/RluA-like domain-containing protein</fullName>
    </recommendedName>
</protein>
<dbReference type="AlphaFoldDB" id="A0A1F5G7P7"/>
<accession>A0A1F5G7P7</accession>
<feature type="domain" description="Pseudouridine synthase RsuA/RluA-like" evidence="2">
    <location>
        <begin position="11"/>
        <end position="206"/>
    </location>
</feature>
<reference evidence="3 4" key="1">
    <citation type="journal article" date="2016" name="Nat. Commun.">
        <title>Thousands of microbial genomes shed light on interconnected biogeochemical processes in an aquifer system.</title>
        <authorList>
            <person name="Anantharaman K."/>
            <person name="Brown C.T."/>
            <person name="Hug L.A."/>
            <person name="Sharon I."/>
            <person name="Castelle C.J."/>
            <person name="Probst A.J."/>
            <person name="Thomas B.C."/>
            <person name="Singh A."/>
            <person name="Wilkins M.J."/>
            <person name="Karaoz U."/>
            <person name="Brodie E.L."/>
            <person name="Williams K.H."/>
            <person name="Hubbard S.S."/>
            <person name="Banfield J.F."/>
        </authorList>
    </citation>
    <scope>NUCLEOTIDE SEQUENCE [LARGE SCALE GENOMIC DNA]</scope>
</reference>
<dbReference type="Proteomes" id="UP000177369">
    <property type="component" value="Unassembled WGS sequence"/>
</dbReference>
<evidence type="ECO:0000313" key="4">
    <source>
        <dbReference type="Proteomes" id="UP000177369"/>
    </source>
</evidence>
<evidence type="ECO:0000313" key="3">
    <source>
        <dbReference type="EMBL" id="OGD87903.1"/>
    </source>
</evidence>
<dbReference type="SUPFAM" id="SSF55120">
    <property type="entry name" value="Pseudouridine synthase"/>
    <property type="match status" value="1"/>
</dbReference>
<proteinExistence type="inferred from homology"/>
<dbReference type="GO" id="GO:0003723">
    <property type="term" value="F:RNA binding"/>
    <property type="evidence" value="ECO:0007669"/>
    <property type="project" value="InterPro"/>
</dbReference>
<dbReference type="GO" id="GO:0000455">
    <property type="term" value="P:enzyme-directed rRNA pseudouridine synthesis"/>
    <property type="evidence" value="ECO:0007669"/>
    <property type="project" value="TreeGrafter"/>
</dbReference>